<sequence>MSHRKEEYLFMAEEAKKEEKHEEEHHEAVYRGMGPGPYVIGTSWPLWEQSFKNFVELRRFKRGRELVLILLDKVGYTAHAELRNCFERVEEQDYEVLLSTLRELYDEKQSVVTYRDQLFACRQKEGQSVADYFKELQRILAYCEMENVKNAKDMVLTTCFIRGIRQSKLRAELLRKATGNTTAREIINDAKAVEQAEKGQHHAITNTVTQT</sequence>
<organism evidence="1 2">
    <name type="scientific">Steinernema hermaphroditum</name>
    <dbReference type="NCBI Taxonomy" id="289476"/>
    <lineage>
        <taxon>Eukaryota</taxon>
        <taxon>Metazoa</taxon>
        <taxon>Ecdysozoa</taxon>
        <taxon>Nematoda</taxon>
        <taxon>Chromadorea</taxon>
        <taxon>Rhabditida</taxon>
        <taxon>Tylenchina</taxon>
        <taxon>Panagrolaimomorpha</taxon>
        <taxon>Strongyloidoidea</taxon>
        <taxon>Steinernematidae</taxon>
        <taxon>Steinernema</taxon>
    </lineage>
</organism>
<dbReference type="PANTHER" id="PTHR33198:SF19">
    <property type="entry name" value="CCHC-TYPE DOMAIN-CONTAINING PROTEIN"/>
    <property type="match status" value="1"/>
</dbReference>
<protein>
    <recommendedName>
        <fullName evidence="3">Retrotransposon gag domain-containing protein</fullName>
    </recommendedName>
</protein>
<name>A0AA39GUN2_9BILA</name>
<evidence type="ECO:0008006" key="3">
    <source>
        <dbReference type="Google" id="ProtNLM"/>
    </source>
</evidence>
<dbReference type="PANTHER" id="PTHR33198">
    <property type="entry name" value="ANK_REP_REGION DOMAIN-CONTAINING PROTEIN-RELATED"/>
    <property type="match status" value="1"/>
</dbReference>
<comment type="caution">
    <text evidence="1">The sequence shown here is derived from an EMBL/GenBank/DDBJ whole genome shotgun (WGS) entry which is preliminary data.</text>
</comment>
<evidence type="ECO:0000313" key="1">
    <source>
        <dbReference type="EMBL" id="KAK0393786.1"/>
    </source>
</evidence>
<accession>A0AA39GUN2</accession>
<dbReference type="AlphaFoldDB" id="A0AA39GUN2"/>
<gene>
    <name evidence="1" type="ORF">QR680_000402</name>
</gene>
<dbReference type="EMBL" id="JAUCMV010000005">
    <property type="protein sequence ID" value="KAK0393786.1"/>
    <property type="molecule type" value="Genomic_DNA"/>
</dbReference>
<dbReference type="Proteomes" id="UP001175271">
    <property type="component" value="Unassembled WGS sequence"/>
</dbReference>
<reference evidence="1" key="1">
    <citation type="submission" date="2023-06" db="EMBL/GenBank/DDBJ databases">
        <title>Genomic analysis of the entomopathogenic nematode Steinernema hermaphroditum.</title>
        <authorList>
            <person name="Schwarz E.M."/>
            <person name="Heppert J.K."/>
            <person name="Baniya A."/>
            <person name="Schwartz H.T."/>
            <person name="Tan C.-H."/>
            <person name="Antoshechkin I."/>
            <person name="Sternberg P.W."/>
            <person name="Goodrich-Blair H."/>
            <person name="Dillman A.R."/>
        </authorList>
    </citation>
    <scope>NUCLEOTIDE SEQUENCE</scope>
    <source>
        <strain evidence="1">PS9179</strain>
        <tissue evidence="1">Whole animal</tissue>
    </source>
</reference>
<keyword evidence="2" id="KW-1185">Reference proteome</keyword>
<proteinExistence type="predicted"/>
<evidence type="ECO:0000313" key="2">
    <source>
        <dbReference type="Proteomes" id="UP001175271"/>
    </source>
</evidence>